<dbReference type="GO" id="GO:0080120">
    <property type="term" value="P:CAAX-box protein maturation"/>
    <property type="evidence" value="ECO:0007669"/>
    <property type="project" value="UniProtKB-ARBA"/>
</dbReference>
<gene>
    <name evidence="3" type="ORF">H1P_660002</name>
</gene>
<dbReference type="RefSeq" id="WP_144867274.1">
    <property type="nucleotide sequence ID" value="NZ_LR213825.1"/>
</dbReference>
<sequence>MIELIKAIANLILNKIASLPVVLGTLPSKNDWLLGIVLLLFYGLVALFWGFKSNFFHLRLLTSPLKVSQIIMTSFFAPALLEEIVFRVFLLPQPTQNLEQLPWIVITIDLLIFVVYHPLNALTFFPKANVTFLNYTFLSLTALLGFICVIAYWQSGSVWLPVILHWITVITWLIGLGGYDRLYKIDTNN</sequence>
<dbReference type="InterPro" id="IPR003675">
    <property type="entry name" value="Rce1/LyrA-like_dom"/>
</dbReference>
<feature type="transmembrane region" description="Helical" evidence="1">
    <location>
        <begin position="159"/>
        <end position="179"/>
    </location>
</feature>
<evidence type="ECO:0000259" key="2">
    <source>
        <dbReference type="Pfam" id="PF02517"/>
    </source>
</evidence>
<dbReference type="Proteomes" id="UP000320055">
    <property type="component" value="Unassembled WGS sequence"/>
</dbReference>
<dbReference type="OrthoDB" id="5141003at2"/>
<keyword evidence="3" id="KW-0378">Hydrolase</keyword>
<protein>
    <submittedName>
        <fullName evidence="3">Putative Abi/CAAX family protease</fullName>
    </submittedName>
</protein>
<name>A0A563W2I8_9CYAN</name>
<accession>A0A563W2I8</accession>
<evidence type="ECO:0000256" key="1">
    <source>
        <dbReference type="SAM" id="Phobius"/>
    </source>
</evidence>
<keyword evidence="3" id="KW-0645">Protease</keyword>
<feature type="transmembrane region" description="Helical" evidence="1">
    <location>
        <begin position="101"/>
        <end position="125"/>
    </location>
</feature>
<proteinExistence type="predicted"/>
<evidence type="ECO:0000313" key="4">
    <source>
        <dbReference type="Proteomes" id="UP000320055"/>
    </source>
</evidence>
<dbReference type="GO" id="GO:0006508">
    <property type="term" value="P:proteolysis"/>
    <property type="evidence" value="ECO:0007669"/>
    <property type="project" value="UniProtKB-KW"/>
</dbReference>
<keyword evidence="1" id="KW-1133">Transmembrane helix</keyword>
<dbReference type="Pfam" id="PF02517">
    <property type="entry name" value="Rce1-like"/>
    <property type="match status" value="1"/>
</dbReference>
<dbReference type="AlphaFoldDB" id="A0A563W2I8"/>
<reference evidence="3 4" key="1">
    <citation type="submission" date="2019-01" db="EMBL/GenBank/DDBJ databases">
        <authorList>
            <person name="Brito A."/>
        </authorList>
    </citation>
    <scope>NUCLEOTIDE SEQUENCE [LARGE SCALE GENOMIC DNA]</scope>
    <source>
        <strain evidence="3">1</strain>
    </source>
</reference>
<evidence type="ECO:0000313" key="3">
    <source>
        <dbReference type="EMBL" id="VEP17912.1"/>
    </source>
</evidence>
<feature type="transmembrane region" description="Helical" evidence="1">
    <location>
        <begin position="32"/>
        <end position="51"/>
    </location>
</feature>
<organism evidence="3 4">
    <name type="scientific">Hyella patelloides LEGE 07179</name>
    <dbReference type="NCBI Taxonomy" id="945734"/>
    <lineage>
        <taxon>Bacteria</taxon>
        <taxon>Bacillati</taxon>
        <taxon>Cyanobacteriota</taxon>
        <taxon>Cyanophyceae</taxon>
        <taxon>Pleurocapsales</taxon>
        <taxon>Hyellaceae</taxon>
        <taxon>Hyella</taxon>
    </lineage>
</organism>
<dbReference type="EMBL" id="CAACVJ010000623">
    <property type="protein sequence ID" value="VEP17912.1"/>
    <property type="molecule type" value="Genomic_DNA"/>
</dbReference>
<feature type="transmembrane region" description="Helical" evidence="1">
    <location>
        <begin position="132"/>
        <end position="153"/>
    </location>
</feature>
<keyword evidence="1" id="KW-0472">Membrane</keyword>
<keyword evidence="1" id="KW-0812">Transmembrane</keyword>
<dbReference type="GO" id="GO:0004175">
    <property type="term" value="F:endopeptidase activity"/>
    <property type="evidence" value="ECO:0007669"/>
    <property type="project" value="UniProtKB-ARBA"/>
</dbReference>
<feature type="domain" description="CAAX prenyl protease 2/Lysostaphin resistance protein A-like" evidence="2">
    <location>
        <begin position="70"/>
        <end position="168"/>
    </location>
</feature>
<keyword evidence="4" id="KW-1185">Reference proteome</keyword>